<organism evidence="2 3">
    <name type="scientific">Candidatus Colwellbacteria bacterium RIFCSPLOWO2_02_FULL_45_11</name>
    <dbReference type="NCBI Taxonomy" id="1797692"/>
    <lineage>
        <taxon>Bacteria</taxon>
        <taxon>Candidatus Colwelliibacteriota</taxon>
    </lineage>
</organism>
<dbReference type="AlphaFoldDB" id="A0A1G1Z8Y1"/>
<keyword evidence="1" id="KW-0812">Transmembrane</keyword>
<proteinExistence type="predicted"/>
<comment type="caution">
    <text evidence="2">The sequence shown here is derived from an EMBL/GenBank/DDBJ whole genome shotgun (WGS) entry which is preliminary data.</text>
</comment>
<dbReference type="STRING" id="1797692.A3I33_01210"/>
<evidence type="ECO:0000313" key="3">
    <source>
        <dbReference type="Proteomes" id="UP000176544"/>
    </source>
</evidence>
<evidence type="ECO:0008006" key="4">
    <source>
        <dbReference type="Google" id="ProtNLM"/>
    </source>
</evidence>
<sequence>MAKKNKKISQEQKLLSMGAVLLVMTLIIISVAFTFLINNALPAVTPGNGDTNEETAHFNLEGFEELGL</sequence>
<dbReference type="EMBL" id="MHJA01000015">
    <property type="protein sequence ID" value="OGY61095.1"/>
    <property type="molecule type" value="Genomic_DNA"/>
</dbReference>
<reference evidence="2 3" key="1">
    <citation type="journal article" date="2016" name="Nat. Commun.">
        <title>Thousands of microbial genomes shed light on interconnected biogeochemical processes in an aquifer system.</title>
        <authorList>
            <person name="Anantharaman K."/>
            <person name="Brown C.T."/>
            <person name="Hug L.A."/>
            <person name="Sharon I."/>
            <person name="Castelle C.J."/>
            <person name="Probst A.J."/>
            <person name="Thomas B.C."/>
            <person name="Singh A."/>
            <person name="Wilkins M.J."/>
            <person name="Karaoz U."/>
            <person name="Brodie E.L."/>
            <person name="Williams K.H."/>
            <person name="Hubbard S.S."/>
            <person name="Banfield J.F."/>
        </authorList>
    </citation>
    <scope>NUCLEOTIDE SEQUENCE [LARGE SCALE GENOMIC DNA]</scope>
</reference>
<protein>
    <recommendedName>
        <fullName evidence="4">Archaeal Type IV pilin N-terminal domain-containing protein</fullName>
    </recommendedName>
</protein>
<name>A0A1G1Z8Y1_9BACT</name>
<gene>
    <name evidence="2" type="ORF">A3I33_01210</name>
</gene>
<evidence type="ECO:0000256" key="1">
    <source>
        <dbReference type="SAM" id="Phobius"/>
    </source>
</evidence>
<accession>A0A1G1Z8Y1</accession>
<evidence type="ECO:0000313" key="2">
    <source>
        <dbReference type="EMBL" id="OGY61095.1"/>
    </source>
</evidence>
<dbReference type="Proteomes" id="UP000176544">
    <property type="component" value="Unassembled WGS sequence"/>
</dbReference>
<keyword evidence="1" id="KW-1133">Transmembrane helix</keyword>
<keyword evidence="1" id="KW-0472">Membrane</keyword>
<feature type="transmembrane region" description="Helical" evidence="1">
    <location>
        <begin position="14"/>
        <end position="37"/>
    </location>
</feature>